<proteinExistence type="predicted"/>
<sequence>MVNALLVESNTDQSAAAMLAMTHEMSQIVGIKAVKGSDYRQHKTGAMAHRQTAPGHHKH</sequence>
<evidence type="ECO:0000313" key="2">
    <source>
        <dbReference type="EMBL" id="GGE70499.1"/>
    </source>
</evidence>
<evidence type="ECO:0000313" key="3">
    <source>
        <dbReference type="Proteomes" id="UP000606498"/>
    </source>
</evidence>
<comment type="caution">
    <text evidence="2">The sequence shown here is derived from an EMBL/GenBank/DDBJ whole genome shotgun (WGS) entry which is preliminary data.</text>
</comment>
<feature type="region of interest" description="Disordered" evidence="1">
    <location>
        <begin position="40"/>
        <end position="59"/>
    </location>
</feature>
<accession>A0ABQ1SXX8</accession>
<evidence type="ECO:0000256" key="1">
    <source>
        <dbReference type="SAM" id="MobiDB-lite"/>
    </source>
</evidence>
<dbReference type="EMBL" id="BMKO01000002">
    <property type="protein sequence ID" value="GGE70499.1"/>
    <property type="molecule type" value="Genomic_DNA"/>
</dbReference>
<name>A0ABQ1SXX8_9GAMM</name>
<dbReference type="Proteomes" id="UP000606498">
    <property type="component" value="Unassembled WGS sequence"/>
</dbReference>
<gene>
    <name evidence="2" type="ORF">GCM10011520_08970</name>
</gene>
<protein>
    <submittedName>
        <fullName evidence="2">Uncharacterized protein</fullName>
    </submittedName>
</protein>
<reference evidence="3" key="1">
    <citation type="journal article" date="2019" name="Int. J. Syst. Evol. Microbiol.">
        <title>The Global Catalogue of Microorganisms (GCM) 10K type strain sequencing project: providing services to taxonomists for standard genome sequencing and annotation.</title>
        <authorList>
            <consortium name="The Broad Institute Genomics Platform"/>
            <consortium name="The Broad Institute Genome Sequencing Center for Infectious Disease"/>
            <person name="Wu L."/>
            <person name="Ma J."/>
        </authorList>
    </citation>
    <scope>NUCLEOTIDE SEQUENCE [LARGE SCALE GENOMIC DNA]</scope>
    <source>
        <strain evidence="3">CGMCC 1.16033</strain>
    </source>
</reference>
<organism evidence="2 3">
    <name type="scientific">Shewanella carassii</name>
    <dbReference type="NCBI Taxonomy" id="1987584"/>
    <lineage>
        <taxon>Bacteria</taxon>
        <taxon>Pseudomonadati</taxon>
        <taxon>Pseudomonadota</taxon>
        <taxon>Gammaproteobacteria</taxon>
        <taxon>Alteromonadales</taxon>
        <taxon>Shewanellaceae</taxon>
        <taxon>Shewanella</taxon>
    </lineage>
</organism>
<keyword evidence="3" id="KW-1185">Reference proteome</keyword>